<organism evidence="1 2">
    <name type="scientific">Krasilnikovia cinnamomea</name>
    <dbReference type="NCBI Taxonomy" id="349313"/>
    <lineage>
        <taxon>Bacteria</taxon>
        <taxon>Bacillati</taxon>
        <taxon>Actinomycetota</taxon>
        <taxon>Actinomycetes</taxon>
        <taxon>Micromonosporales</taxon>
        <taxon>Micromonosporaceae</taxon>
        <taxon>Krasilnikovia</taxon>
    </lineage>
</organism>
<dbReference type="OrthoDB" id="3364225at2"/>
<dbReference type="AlphaFoldDB" id="A0A4Q7ZPT0"/>
<accession>A0A4Q7ZPT0</accession>
<dbReference type="RefSeq" id="WP_130511143.1">
    <property type="nucleotide sequence ID" value="NZ_SHKY01000001.1"/>
</dbReference>
<gene>
    <name evidence="1" type="ORF">EV385_4414</name>
</gene>
<evidence type="ECO:0000313" key="2">
    <source>
        <dbReference type="Proteomes" id="UP000292564"/>
    </source>
</evidence>
<comment type="caution">
    <text evidence="1">The sequence shown here is derived from an EMBL/GenBank/DDBJ whole genome shotgun (WGS) entry which is preliminary data.</text>
</comment>
<keyword evidence="2" id="KW-1185">Reference proteome</keyword>
<dbReference type="Proteomes" id="UP000292564">
    <property type="component" value="Unassembled WGS sequence"/>
</dbReference>
<dbReference type="EMBL" id="SHKY01000001">
    <property type="protein sequence ID" value="RZU52543.1"/>
    <property type="molecule type" value="Genomic_DNA"/>
</dbReference>
<protein>
    <submittedName>
        <fullName evidence="1">Uncharacterized protein</fullName>
    </submittedName>
</protein>
<name>A0A4Q7ZPT0_9ACTN</name>
<reference evidence="1 2" key="1">
    <citation type="submission" date="2019-02" db="EMBL/GenBank/DDBJ databases">
        <title>Sequencing the genomes of 1000 actinobacteria strains.</title>
        <authorList>
            <person name="Klenk H.-P."/>
        </authorList>
    </citation>
    <scope>NUCLEOTIDE SEQUENCE [LARGE SCALE GENOMIC DNA]</scope>
    <source>
        <strain evidence="1 2">DSM 45162</strain>
    </source>
</reference>
<evidence type="ECO:0000313" key="1">
    <source>
        <dbReference type="EMBL" id="RZU52543.1"/>
    </source>
</evidence>
<proteinExistence type="predicted"/>
<sequence>MTALLAVGVAAVGAAGVTAWPIAMQKDATVTAPPLVAGLRPDDTEDGRNTADFLQTALAAEVDLDHTVAAAYYDHGGRGILFVGGDGLIWQPGDALEKAFGMVSDDQGAVTHVHDVAAGQLGGTARCGRTATDDGDMAVCGWADHGSVALALFPRRSENEAADLILAIREAAETRH</sequence>